<feature type="non-terminal residue" evidence="1">
    <location>
        <position position="1"/>
    </location>
</feature>
<evidence type="ECO:0000313" key="1">
    <source>
        <dbReference type="EMBL" id="GAH11619.1"/>
    </source>
</evidence>
<accession>X1E366</accession>
<sequence length="134" mass="14671">TEGSGDVFFARIQLHKGLAGFKGIEAFETAVAAASQRLAAKDLRTEMSAGEAYYRLYYPVKDAPKDKFNASRRGLIQRLGGVTRKYKDSIYGKAAEDAAKRLADPESDASALMAFFKERRKPAGRSTNSPESTN</sequence>
<organism evidence="1">
    <name type="scientific">marine sediment metagenome</name>
    <dbReference type="NCBI Taxonomy" id="412755"/>
    <lineage>
        <taxon>unclassified sequences</taxon>
        <taxon>metagenomes</taxon>
        <taxon>ecological metagenomes</taxon>
    </lineage>
</organism>
<protein>
    <submittedName>
        <fullName evidence="1">Uncharacterized protein</fullName>
    </submittedName>
</protein>
<dbReference type="AlphaFoldDB" id="X1E366"/>
<dbReference type="EMBL" id="BART01036502">
    <property type="protein sequence ID" value="GAH11619.1"/>
    <property type="molecule type" value="Genomic_DNA"/>
</dbReference>
<proteinExistence type="predicted"/>
<gene>
    <name evidence="1" type="ORF">S01H4_61528</name>
</gene>
<reference evidence="1" key="1">
    <citation type="journal article" date="2014" name="Front. Microbiol.">
        <title>High frequency of phylogenetically diverse reductive dehalogenase-homologous genes in deep subseafloor sedimentary metagenomes.</title>
        <authorList>
            <person name="Kawai M."/>
            <person name="Futagami T."/>
            <person name="Toyoda A."/>
            <person name="Takaki Y."/>
            <person name="Nishi S."/>
            <person name="Hori S."/>
            <person name="Arai W."/>
            <person name="Tsubouchi T."/>
            <person name="Morono Y."/>
            <person name="Uchiyama I."/>
            <person name="Ito T."/>
            <person name="Fujiyama A."/>
            <person name="Inagaki F."/>
            <person name="Takami H."/>
        </authorList>
    </citation>
    <scope>NUCLEOTIDE SEQUENCE</scope>
    <source>
        <strain evidence="1">Expedition CK06-06</strain>
    </source>
</reference>
<name>X1E366_9ZZZZ</name>
<comment type="caution">
    <text evidence="1">The sequence shown here is derived from an EMBL/GenBank/DDBJ whole genome shotgun (WGS) entry which is preliminary data.</text>
</comment>